<dbReference type="InterPro" id="IPR012340">
    <property type="entry name" value="NA-bd_OB-fold"/>
</dbReference>
<organism evidence="2 3">
    <name type="scientific">Ascosphaera apis ARSEF 7405</name>
    <dbReference type="NCBI Taxonomy" id="392613"/>
    <lineage>
        <taxon>Eukaryota</taxon>
        <taxon>Fungi</taxon>
        <taxon>Dikarya</taxon>
        <taxon>Ascomycota</taxon>
        <taxon>Pezizomycotina</taxon>
        <taxon>Eurotiomycetes</taxon>
        <taxon>Eurotiomycetidae</taxon>
        <taxon>Onygenales</taxon>
        <taxon>Ascosphaeraceae</taxon>
        <taxon>Ascosphaera</taxon>
    </lineage>
</organism>
<dbReference type="Pfam" id="PF23214">
    <property type="entry name" value="SH3_CYT4"/>
    <property type="match status" value="1"/>
</dbReference>
<dbReference type="EMBL" id="AZGZ01000022">
    <property type="protein sequence ID" value="KZZ89105.1"/>
    <property type="molecule type" value="Genomic_DNA"/>
</dbReference>
<feature type="domain" description="RNB" evidence="1">
    <location>
        <begin position="537"/>
        <end position="882"/>
    </location>
</feature>
<dbReference type="InterPro" id="IPR057912">
    <property type="entry name" value="OB_CYT4_C"/>
</dbReference>
<reference evidence="2 3" key="1">
    <citation type="journal article" date="2016" name="Genome Biol. Evol.">
        <title>Divergent and convergent evolution of fungal pathogenicity.</title>
        <authorList>
            <person name="Shang Y."/>
            <person name="Xiao G."/>
            <person name="Zheng P."/>
            <person name="Cen K."/>
            <person name="Zhan S."/>
            <person name="Wang C."/>
        </authorList>
    </citation>
    <scope>NUCLEOTIDE SEQUENCE [LARGE SCALE GENOMIC DNA]</scope>
    <source>
        <strain evidence="2 3">ARSEF 7405</strain>
    </source>
</reference>
<dbReference type="OrthoDB" id="2285229at2759"/>
<dbReference type="Pfam" id="PF25522">
    <property type="entry name" value="OB_cyt-4"/>
    <property type="match status" value="1"/>
</dbReference>
<dbReference type="InterPro" id="IPR050180">
    <property type="entry name" value="RNR_Ribonuclease"/>
</dbReference>
<dbReference type="GO" id="GO:0000175">
    <property type="term" value="F:3'-5'-RNA exonuclease activity"/>
    <property type="evidence" value="ECO:0007669"/>
    <property type="project" value="TreeGrafter"/>
</dbReference>
<evidence type="ECO:0000259" key="1">
    <source>
        <dbReference type="SMART" id="SM00955"/>
    </source>
</evidence>
<name>A0A167WP53_9EURO</name>
<dbReference type="SMART" id="SM00955">
    <property type="entry name" value="RNB"/>
    <property type="match status" value="1"/>
</dbReference>
<dbReference type="GO" id="GO:0006402">
    <property type="term" value="P:mRNA catabolic process"/>
    <property type="evidence" value="ECO:0007669"/>
    <property type="project" value="TreeGrafter"/>
</dbReference>
<proteinExistence type="predicted"/>
<dbReference type="VEuPathDB" id="FungiDB:AAP_04590"/>
<evidence type="ECO:0000313" key="2">
    <source>
        <dbReference type="EMBL" id="KZZ89105.1"/>
    </source>
</evidence>
<gene>
    <name evidence="2" type="ORF">AAP_04590</name>
</gene>
<dbReference type="SUPFAM" id="SSF50249">
    <property type="entry name" value="Nucleic acid-binding proteins"/>
    <property type="match status" value="1"/>
</dbReference>
<dbReference type="Pfam" id="PF00773">
    <property type="entry name" value="RNB"/>
    <property type="match status" value="1"/>
</dbReference>
<dbReference type="GO" id="GO:0003723">
    <property type="term" value="F:RNA binding"/>
    <property type="evidence" value="ECO:0007669"/>
    <property type="project" value="InterPro"/>
</dbReference>
<dbReference type="InterPro" id="IPR001900">
    <property type="entry name" value="RNase_II/R"/>
</dbReference>
<dbReference type="AlphaFoldDB" id="A0A167WP53"/>
<dbReference type="GO" id="GO:0000932">
    <property type="term" value="C:P-body"/>
    <property type="evidence" value="ECO:0007669"/>
    <property type="project" value="TreeGrafter"/>
</dbReference>
<dbReference type="Pfam" id="PF23216">
    <property type="entry name" value="WHD_CYT4"/>
    <property type="match status" value="1"/>
</dbReference>
<dbReference type="InterPro" id="IPR056625">
    <property type="entry name" value="SH3_CYT4"/>
</dbReference>
<dbReference type="PANTHER" id="PTHR23355">
    <property type="entry name" value="RIBONUCLEASE"/>
    <property type="match status" value="1"/>
</dbReference>
<comment type="caution">
    <text evidence="2">The sequence shown here is derived from an EMBL/GenBank/DDBJ whole genome shotgun (WGS) entry which is preliminary data.</text>
</comment>
<sequence length="1035" mass="116693">MLSYTARRQLSRASLQSYTAVSNFALRRSAQAIRRPLVALQRRGFHLSERRCDTTADKTGTGSLLDTKDDILFHDLKGGSRDIREYLQQVVAEGKLPNIDPVQRYDHRNAENRVGTMLSETIAHDKQEVEESVAVEGHDYALTEDDDGASRFLSPGDLVIVGANGFSDGQLAIYIRSMGTQQQFYSIRGNWRIGGPKDAELICEDAVPFEYLKDILPYFPDAQVDDGPMPQIAREGGVPRGLGAPVIDFMRDFDAQVIAYHRQYHEQLDNLFNLCAREHDYRIITLDEILREVLHTDPNSAPVELRHAIRKAIHRTPYLITANKAGPFIESFTVQPKERSDAFDQVVGWVREYQSARRALLMGELVSMPDKHPLATFVQKARRLVSISRELRKPNSSSSISPSQTKILAAENAERMTYLKKEAESFNEDDMKIIAYLRSYALHPVQMNAGSLRSAASYIIRNTGLYPTYELSAATCYTFLQELGVFKPWENHYLLTDNLQLPGHGLAPAVDKMIEETNKFADSLNENNFVDTMKDMRTDWGDLPVFCVDAVEAAEIDDGFSIEPVQGSEDTYWIRVHVANPSAYIPHDSSIGERAQSLKRSFYTPERVYSMLPGNLTNKNFSLARGRPTITFSARVNKNGEILETDVRSGIVNNVIYFTPEKLQNLLGVDKSGLPTMTLAVGDEFRAKSRPGMVDVIPAEYHQQLRQLFNIMSARRDRRIEKGALDASNRYPANVKVWSGRDRIDIYHAATTTPVYYTGDPSIRSKAPIVDIFEKLDSVRDDLVSHVMLLAGEVAGKWCADRGIPAIYSATMYHPEFKKITRDALSDAVEGLTAFGLPKGYTTSSPDSHDFLGMDQYLKTTSPLRRYSDLMAHWQIEAALRFEDRHGRPLKPSEADSVVPFTKAAVDALINRATWQNMQKDIAQRRSRLFWACQLLFRAFHYHEAALPKRWECLIKAEAKASRSVDERTYIGSIQPFDFPCVVSQARNMPPVQIGDLVEVELENVDVYSLAISTKMTDMIKRPPMGPLAAMGFVI</sequence>
<dbReference type="InterPro" id="IPR056624">
    <property type="entry name" value="WH_CYT4"/>
</dbReference>
<dbReference type="PANTHER" id="PTHR23355:SF65">
    <property type="entry name" value="EXORIBONUCLEASE CYT-4, PUTATIVE (AFU_ORTHOLOGUE AFUA_7G01550)-RELATED"/>
    <property type="match status" value="1"/>
</dbReference>
<evidence type="ECO:0000313" key="3">
    <source>
        <dbReference type="Proteomes" id="UP000242877"/>
    </source>
</evidence>
<keyword evidence="3" id="KW-1185">Reference proteome</keyword>
<dbReference type="Proteomes" id="UP000242877">
    <property type="component" value="Unassembled WGS sequence"/>
</dbReference>
<accession>A0A167WP53</accession>
<protein>
    <submittedName>
        <fullName evidence="2">Mitochondrial exoribonuclease Cyt-4</fullName>
    </submittedName>
</protein>